<feature type="region of interest" description="Disordered" evidence="1">
    <location>
        <begin position="301"/>
        <end position="320"/>
    </location>
</feature>
<accession>A0ABS7YI06</accession>
<proteinExistence type="predicted"/>
<evidence type="ECO:0000313" key="2">
    <source>
        <dbReference type="EMBL" id="MCA2014667.1"/>
    </source>
</evidence>
<protein>
    <submittedName>
        <fullName evidence="2">Uncharacterized protein</fullName>
    </submittedName>
</protein>
<gene>
    <name evidence="2" type="ORF">LDJ79_01000</name>
</gene>
<dbReference type="EMBL" id="JAIWIU010000005">
    <property type="protein sequence ID" value="MCA2014667.1"/>
    <property type="molecule type" value="Genomic_DNA"/>
</dbReference>
<evidence type="ECO:0000256" key="1">
    <source>
        <dbReference type="SAM" id="MobiDB-lite"/>
    </source>
</evidence>
<name>A0ABS7YI06_9VIBR</name>
<dbReference type="RefSeq" id="WP_225249288.1">
    <property type="nucleotide sequence ID" value="NZ_JAIWIU010000005.1"/>
</dbReference>
<evidence type="ECO:0000313" key="3">
    <source>
        <dbReference type="Proteomes" id="UP001199044"/>
    </source>
</evidence>
<organism evidence="2 3">
    <name type="scientific">Vibrio tritonius</name>
    <dbReference type="NCBI Taxonomy" id="1435069"/>
    <lineage>
        <taxon>Bacteria</taxon>
        <taxon>Pseudomonadati</taxon>
        <taxon>Pseudomonadota</taxon>
        <taxon>Gammaproteobacteria</taxon>
        <taxon>Vibrionales</taxon>
        <taxon>Vibrionaceae</taxon>
        <taxon>Vibrio</taxon>
    </lineage>
</organism>
<reference evidence="3" key="1">
    <citation type="submission" date="2023-07" db="EMBL/GenBank/DDBJ databases">
        <title>Molecular identification of indigenous halophilic bacteria isolated from red sea cost, biodegradation of synthetic dyes and assessment of degraded metabolite toxicity.</title>
        <authorList>
            <person name="Chaieb K."/>
            <person name="Altayb H.N."/>
        </authorList>
    </citation>
    <scope>NUCLEOTIDE SEQUENCE [LARGE SCALE GENOMIC DNA]</scope>
    <source>
        <strain evidence="3">K20</strain>
    </source>
</reference>
<keyword evidence="3" id="KW-1185">Reference proteome</keyword>
<dbReference type="Proteomes" id="UP001199044">
    <property type="component" value="Unassembled WGS sequence"/>
</dbReference>
<comment type="caution">
    <text evidence="2">The sequence shown here is derived from an EMBL/GenBank/DDBJ whole genome shotgun (WGS) entry which is preliminary data.</text>
</comment>
<sequence length="378" mass="43229">MSYEPQKTMVAKSKPVMSSQETESIEQQFATKYGFVKDGQCEIDKDRMLRTLQFTFFRTQTKQGTAIGYHHFLQVMVVALETGLNPFNNDLFPIFTNFGDLRIFATIQGWYKIASLDALTDRYFKYSDQIVKVQRTYGNEQVDIEVPIWVECYLEHEVKGQSVAREYFIENYYPTKDVHTLSWDRPARMLAHMAFIQAYRRLNSLSCLSDTDMVIALADYEQEHEASNAVKKWESVQHQSASEVASEIDIPLDSVIIEEDVPLSFSPTTTTLVDEVESISNVEPVVQNDRECCIVDTNIKADTDNESPNEPTANSLPHQGKVTFPEHTQIDEMDLDPSTLQILKMALSNPNVDINDYLGALDQGSQEFQWLQQQVTEL</sequence>
<feature type="compositionally biased region" description="Polar residues" evidence="1">
    <location>
        <begin position="306"/>
        <end position="317"/>
    </location>
</feature>